<proteinExistence type="predicted"/>
<dbReference type="PROSITE" id="PS50102">
    <property type="entry name" value="RRM"/>
    <property type="match status" value="2"/>
</dbReference>
<dbReference type="Pfam" id="PF00076">
    <property type="entry name" value="RRM_1"/>
    <property type="match status" value="2"/>
</dbReference>
<evidence type="ECO:0000256" key="1">
    <source>
        <dbReference type="ARBA" id="ARBA00022884"/>
    </source>
</evidence>
<dbReference type="CDD" id="cd12339">
    <property type="entry name" value="RRM2_SRSF1_4_like"/>
    <property type="match status" value="1"/>
</dbReference>
<gene>
    <name evidence="5" type="ORF">HDK90DRAFT_465205</name>
</gene>
<evidence type="ECO:0000259" key="4">
    <source>
        <dbReference type="PROSITE" id="PS50102"/>
    </source>
</evidence>
<evidence type="ECO:0000256" key="3">
    <source>
        <dbReference type="SAM" id="MobiDB-lite"/>
    </source>
</evidence>
<protein>
    <recommendedName>
        <fullName evidence="4">RRM domain-containing protein</fullName>
    </recommendedName>
</protein>
<feature type="domain" description="RRM" evidence="4">
    <location>
        <begin position="7"/>
        <end position="85"/>
    </location>
</feature>
<dbReference type="EMBL" id="JBBWRZ010000004">
    <property type="protein sequence ID" value="KAK8238406.1"/>
    <property type="molecule type" value="Genomic_DNA"/>
</dbReference>
<dbReference type="InterPro" id="IPR012677">
    <property type="entry name" value="Nucleotide-bd_a/b_plait_sf"/>
</dbReference>
<evidence type="ECO:0000256" key="2">
    <source>
        <dbReference type="PROSITE-ProRule" id="PRU00176"/>
    </source>
</evidence>
<feature type="compositionally biased region" description="Basic and acidic residues" evidence="3">
    <location>
        <begin position="239"/>
        <end position="261"/>
    </location>
</feature>
<accession>A0ABR1YTV1</accession>
<keyword evidence="1 2" id="KW-0694">RNA-binding</keyword>
<sequence>MTEVSSTRLYLGNLPRHATPVPTATKADVEGHFATHGTGEITEIKLMNGFGFIEYKDAMDARDVVPAFHGSDFMGERLIVQFARGSRRQNDGYNNHERAVPRPRRTPFRMSITGLPVDTSWQDLKDFARQSGLDVVYSEVGRERDGRGFVEYETINDLRNAVEKLDNREFKGQAVRCLQDVRPKPSYYFGDGPFSDYPHQVQEERPRERYRSRSPMRGRGYGPPEDDYYRRGPPRGYSPRRDDYRRRSPPRDYYDPRDRYRSPPAPRVRGPPLDDAYPPPRARYPADDPYEARGPPPPRRGGYEPDPYLNGHDRPYGGRPPSPRGRPRSPVAGGRGGGYDEYPRRPYW</sequence>
<feature type="domain" description="RRM" evidence="4">
    <location>
        <begin position="108"/>
        <end position="176"/>
    </location>
</feature>
<dbReference type="PANTHER" id="PTHR23003">
    <property type="entry name" value="RNA RECOGNITION MOTIF RRM DOMAIN CONTAINING PROTEIN"/>
    <property type="match status" value="1"/>
</dbReference>
<organism evidence="5 6">
    <name type="scientific">Phyllosticta capitalensis</name>
    <dbReference type="NCBI Taxonomy" id="121624"/>
    <lineage>
        <taxon>Eukaryota</taxon>
        <taxon>Fungi</taxon>
        <taxon>Dikarya</taxon>
        <taxon>Ascomycota</taxon>
        <taxon>Pezizomycotina</taxon>
        <taxon>Dothideomycetes</taxon>
        <taxon>Dothideomycetes incertae sedis</taxon>
        <taxon>Botryosphaeriales</taxon>
        <taxon>Phyllostictaceae</taxon>
        <taxon>Phyllosticta</taxon>
    </lineage>
</organism>
<dbReference type="SMART" id="SM00360">
    <property type="entry name" value="RRM"/>
    <property type="match status" value="2"/>
</dbReference>
<dbReference type="Gene3D" id="3.30.70.330">
    <property type="match status" value="2"/>
</dbReference>
<name>A0ABR1YTV1_9PEZI</name>
<reference evidence="5 6" key="1">
    <citation type="submission" date="2024-04" db="EMBL/GenBank/DDBJ databases">
        <title>Phyllosticta paracitricarpa is synonymous to the EU quarantine fungus P. citricarpa based on phylogenomic analyses.</title>
        <authorList>
            <consortium name="Lawrence Berkeley National Laboratory"/>
            <person name="Van Ingen-Buijs V.A."/>
            <person name="Van Westerhoven A.C."/>
            <person name="Haridas S."/>
            <person name="Skiadas P."/>
            <person name="Martin F."/>
            <person name="Groenewald J.Z."/>
            <person name="Crous P.W."/>
            <person name="Seidl M.F."/>
        </authorList>
    </citation>
    <scope>NUCLEOTIDE SEQUENCE [LARGE SCALE GENOMIC DNA]</scope>
    <source>
        <strain evidence="5 6">CBS 123374</strain>
    </source>
</reference>
<dbReference type="PANTHER" id="PTHR23003:SF51">
    <property type="entry name" value="SERINE-ARGININE PROTEIN 55"/>
    <property type="match status" value="1"/>
</dbReference>
<dbReference type="InterPro" id="IPR000504">
    <property type="entry name" value="RRM_dom"/>
</dbReference>
<comment type="caution">
    <text evidence="5">The sequence shown here is derived from an EMBL/GenBank/DDBJ whole genome shotgun (WGS) entry which is preliminary data.</text>
</comment>
<keyword evidence="6" id="KW-1185">Reference proteome</keyword>
<evidence type="ECO:0000313" key="5">
    <source>
        <dbReference type="EMBL" id="KAK8238406.1"/>
    </source>
</evidence>
<feature type="region of interest" description="Disordered" evidence="3">
    <location>
        <begin position="188"/>
        <end position="348"/>
    </location>
</feature>
<evidence type="ECO:0000313" key="6">
    <source>
        <dbReference type="Proteomes" id="UP001492380"/>
    </source>
</evidence>
<dbReference type="Proteomes" id="UP001492380">
    <property type="component" value="Unassembled WGS sequence"/>
</dbReference>
<dbReference type="InterPro" id="IPR035979">
    <property type="entry name" value="RBD_domain_sf"/>
</dbReference>
<dbReference type="SUPFAM" id="SSF54928">
    <property type="entry name" value="RNA-binding domain, RBD"/>
    <property type="match status" value="1"/>
</dbReference>
<dbReference type="InterPro" id="IPR050374">
    <property type="entry name" value="RRT5_SRSF_SR"/>
</dbReference>
<feature type="compositionally biased region" description="Basic and acidic residues" evidence="3">
    <location>
        <begin position="201"/>
        <end position="211"/>
    </location>
</feature>